<evidence type="ECO:0000313" key="6">
    <source>
        <dbReference type="Proteomes" id="UP000020681"/>
    </source>
</evidence>
<feature type="domain" description="H repeat-associated protein N-terminal" evidence="4">
    <location>
        <begin position="2"/>
        <end position="66"/>
    </location>
</feature>
<evidence type="ECO:0000259" key="3">
    <source>
        <dbReference type="Pfam" id="PF01609"/>
    </source>
</evidence>
<organism evidence="5 6">
    <name type="scientific">Mycobacterium ulcerans str. Harvey</name>
    <dbReference type="NCBI Taxonomy" id="1299332"/>
    <lineage>
        <taxon>Bacteria</taxon>
        <taxon>Bacillati</taxon>
        <taxon>Actinomycetota</taxon>
        <taxon>Actinomycetes</taxon>
        <taxon>Mycobacteriales</taxon>
        <taxon>Mycobacteriaceae</taxon>
        <taxon>Mycobacterium</taxon>
        <taxon>Mycobacterium ulcerans group</taxon>
    </lineage>
</organism>
<feature type="region of interest" description="Disordered" evidence="1">
    <location>
        <begin position="340"/>
        <end position="360"/>
    </location>
</feature>
<dbReference type="InterPro" id="IPR047647">
    <property type="entry name" value="ISAs1_transpos"/>
</dbReference>
<feature type="signal peptide" evidence="2">
    <location>
        <begin position="1"/>
        <end position="21"/>
    </location>
</feature>
<dbReference type="InterPro" id="IPR051698">
    <property type="entry name" value="Transposase_11-like"/>
</dbReference>
<evidence type="ECO:0000313" key="5">
    <source>
        <dbReference type="EMBL" id="EUA93539.1"/>
    </source>
</evidence>
<evidence type="ECO:0000259" key="4">
    <source>
        <dbReference type="Pfam" id="PF13808"/>
    </source>
</evidence>
<dbReference type="EMBL" id="JAOL01000058">
    <property type="protein sequence ID" value="EUA93539.1"/>
    <property type="molecule type" value="Genomic_DNA"/>
</dbReference>
<feature type="chain" id="PRO_5046293984" evidence="2">
    <location>
        <begin position="22"/>
        <end position="492"/>
    </location>
</feature>
<proteinExistence type="predicted"/>
<dbReference type="Gene3D" id="3.30.300.20">
    <property type="match status" value="1"/>
</dbReference>
<sequence>MALLAIAVLATAAGMRGYAGFATWAATASDDVLAQLGVRFRRPSEKTFRAVLSRLDPADLNARMGSYFTAHVASSDPSGLVPIALDGKMLRGALRAKATATHLVSVFAHRARLVLGQLAVAEKSNEIPCVRALLTLLPDNLRWLVTVDAMHTQVVTAKLICATLKSHYLMIVKSNQAKILARITALPWAEVPAAATDDSRGHGRVKTRTLQIITAARGIGFPYAKQIIRITRERLITATDQRSVEVVYAICSLPFEHARPTAIMTWMRQHCGIENSLHWIRDVTFDEDRQRPHTGNGAQVLATLRNTAINLHRLNGADNIAEACRITALTANRSLDLLNPQFPAHKPANQQRRSPGGDAKAPNPVEYYLASLLSCQIVTWRFWAAKLGISVDDISATAEGDLDVQGFFGFADDVRCGFQQVRVVITVTGPEPAERYRQLQAAVDAHCPVLDLTRNQLRCTPGWRSPDPRVLGILTLLSEVDDQVSERGGDRK</sequence>
<reference evidence="5 6" key="1">
    <citation type="submission" date="2014-01" db="EMBL/GenBank/DDBJ databases">
        <authorList>
            <person name="Dobos K."/>
            <person name="Lenaerts A."/>
            <person name="Ordway D."/>
            <person name="DeGroote M.A."/>
            <person name="Parker T."/>
            <person name="Sizemore C."/>
            <person name="Tallon L.J."/>
            <person name="Sadzewicz L.K."/>
            <person name="Sengamalay N."/>
            <person name="Fraser C.M."/>
            <person name="Hine E."/>
            <person name="Shefchek K.A."/>
            <person name="Das S.P."/>
            <person name="Tettelin H."/>
        </authorList>
    </citation>
    <scope>NUCLEOTIDE SEQUENCE [LARGE SCALE GENOMIC DNA]</scope>
    <source>
        <strain evidence="5 6">Harvey</strain>
    </source>
</reference>
<dbReference type="InterPro" id="IPR032806">
    <property type="entry name" value="YbfD_N"/>
</dbReference>
<dbReference type="Pfam" id="PF13808">
    <property type="entry name" value="DDE_Tnp_1_assoc"/>
    <property type="match status" value="1"/>
</dbReference>
<feature type="domain" description="Transposase IS4-like" evidence="3">
    <location>
        <begin position="83"/>
        <end position="311"/>
    </location>
</feature>
<dbReference type="Proteomes" id="UP000020681">
    <property type="component" value="Unassembled WGS sequence"/>
</dbReference>
<dbReference type="PANTHER" id="PTHR30298">
    <property type="entry name" value="H REPEAT-ASSOCIATED PREDICTED TRANSPOSASE"/>
    <property type="match status" value="1"/>
</dbReference>
<evidence type="ECO:0000256" key="2">
    <source>
        <dbReference type="SAM" id="SignalP"/>
    </source>
</evidence>
<dbReference type="InterPro" id="IPR015946">
    <property type="entry name" value="KH_dom-like_a/b"/>
</dbReference>
<name>A0ABN0R8U5_MYCUL</name>
<dbReference type="InterPro" id="IPR002559">
    <property type="entry name" value="Transposase_11"/>
</dbReference>
<dbReference type="Pfam" id="PF02566">
    <property type="entry name" value="OsmC"/>
    <property type="match status" value="1"/>
</dbReference>
<dbReference type="PANTHER" id="PTHR30298:SF0">
    <property type="entry name" value="PROTEIN YBFL-RELATED"/>
    <property type="match status" value="1"/>
</dbReference>
<accession>A0ABN0R8U5</accession>
<gene>
    <name evidence="5" type="ORF">I551_9195</name>
</gene>
<dbReference type="SUPFAM" id="SSF82784">
    <property type="entry name" value="OsmC-like"/>
    <property type="match status" value="1"/>
</dbReference>
<protein>
    <submittedName>
        <fullName evidence="5">Transposase DDE domain protein</fullName>
    </submittedName>
</protein>
<dbReference type="Pfam" id="PF01609">
    <property type="entry name" value="DDE_Tnp_1"/>
    <property type="match status" value="1"/>
</dbReference>
<keyword evidence="2" id="KW-0732">Signal</keyword>
<comment type="caution">
    <text evidence="5">The sequence shown here is derived from an EMBL/GenBank/DDBJ whole genome shotgun (WGS) entry which is preliminary data.</text>
</comment>
<keyword evidence="6" id="KW-1185">Reference proteome</keyword>
<evidence type="ECO:0000256" key="1">
    <source>
        <dbReference type="SAM" id="MobiDB-lite"/>
    </source>
</evidence>
<dbReference type="NCBIfam" id="NF033564">
    <property type="entry name" value="transpos_ISAs1"/>
    <property type="match status" value="1"/>
</dbReference>
<dbReference type="InterPro" id="IPR003718">
    <property type="entry name" value="OsmC/Ohr_fam"/>
</dbReference>
<dbReference type="InterPro" id="IPR036102">
    <property type="entry name" value="OsmC/Ohrsf"/>
</dbReference>